<dbReference type="SMART" id="SM00216">
    <property type="entry name" value="VWD"/>
    <property type="match status" value="1"/>
</dbReference>
<dbReference type="GO" id="GO:0005615">
    <property type="term" value="C:extracellular space"/>
    <property type="evidence" value="ECO:0007669"/>
    <property type="project" value="TreeGrafter"/>
</dbReference>
<dbReference type="InterPro" id="IPR036084">
    <property type="entry name" value="Ser_inhib-like_sf"/>
</dbReference>
<keyword evidence="5" id="KW-1185">Reference proteome</keyword>
<organism evidence="4 5">
    <name type="scientific">Liparis tanakae</name>
    <name type="common">Tanaka's snailfish</name>
    <dbReference type="NCBI Taxonomy" id="230148"/>
    <lineage>
        <taxon>Eukaryota</taxon>
        <taxon>Metazoa</taxon>
        <taxon>Chordata</taxon>
        <taxon>Craniata</taxon>
        <taxon>Vertebrata</taxon>
        <taxon>Euteleostomi</taxon>
        <taxon>Actinopterygii</taxon>
        <taxon>Neopterygii</taxon>
        <taxon>Teleostei</taxon>
        <taxon>Neoteleostei</taxon>
        <taxon>Acanthomorphata</taxon>
        <taxon>Eupercaria</taxon>
        <taxon>Perciformes</taxon>
        <taxon>Cottioidei</taxon>
        <taxon>Cottales</taxon>
        <taxon>Liparidae</taxon>
        <taxon>Liparis</taxon>
    </lineage>
</organism>
<dbReference type="InterPro" id="IPR050780">
    <property type="entry name" value="Mucin_vWF_Thrombospondin_sf"/>
</dbReference>
<evidence type="ECO:0000313" key="4">
    <source>
        <dbReference type="EMBL" id="TNN35254.1"/>
    </source>
</evidence>
<dbReference type="PANTHER" id="PTHR11339:SF408">
    <property type="entry name" value="MUCIN-5B"/>
    <property type="match status" value="1"/>
</dbReference>
<comment type="caution">
    <text evidence="4">The sequence shown here is derived from an EMBL/GenBank/DDBJ whole genome shotgun (WGS) entry which is preliminary data.</text>
</comment>
<evidence type="ECO:0000259" key="3">
    <source>
        <dbReference type="PROSITE" id="PS51233"/>
    </source>
</evidence>
<dbReference type="InterPro" id="IPR002919">
    <property type="entry name" value="TIL_dom"/>
</dbReference>
<dbReference type="PANTHER" id="PTHR11339">
    <property type="entry name" value="EXTRACELLULAR MATRIX GLYCOPROTEIN RELATED"/>
    <property type="match status" value="1"/>
</dbReference>
<dbReference type="AlphaFoldDB" id="A0A4Z2F3J6"/>
<name>A0A4Z2F3J6_9TELE</name>
<feature type="domain" description="VWFD" evidence="3">
    <location>
        <begin position="1"/>
        <end position="93"/>
    </location>
</feature>
<keyword evidence="2" id="KW-0325">Glycoprotein</keyword>
<gene>
    <name evidence="4" type="primary">MUC5AC_3</name>
    <name evidence="4" type="ORF">EYF80_054581</name>
</gene>
<dbReference type="PROSITE" id="PS51233">
    <property type="entry name" value="VWFD"/>
    <property type="match status" value="2"/>
</dbReference>
<feature type="domain" description="VWFD" evidence="3">
    <location>
        <begin position="216"/>
        <end position="399"/>
    </location>
</feature>
<evidence type="ECO:0000256" key="2">
    <source>
        <dbReference type="ARBA" id="ARBA00023180"/>
    </source>
</evidence>
<dbReference type="Pfam" id="PF01826">
    <property type="entry name" value="TIL"/>
    <property type="match status" value="1"/>
</dbReference>
<dbReference type="OrthoDB" id="8863461at2759"/>
<reference evidence="4 5" key="1">
    <citation type="submission" date="2019-03" db="EMBL/GenBank/DDBJ databases">
        <title>First draft genome of Liparis tanakae, snailfish: a comprehensive survey of snailfish specific genes.</title>
        <authorList>
            <person name="Kim W."/>
            <person name="Song I."/>
            <person name="Jeong J.-H."/>
            <person name="Kim D."/>
            <person name="Kim S."/>
            <person name="Ryu S."/>
            <person name="Song J.Y."/>
            <person name="Lee S.K."/>
        </authorList>
    </citation>
    <scope>NUCLEOTIDE SEQUENCE [LARGE SCALE GENOMIC DNA]</scope>
    <source>
        <tissue evidence="4">Muscle</tissue>
    </source>
</reference>
<dbReference type="InterPro" id="IPR014853">
    <property type="entry name" value="VWF/SSPO/ZAN-like_Cys-rich_dom"/>
</dbReference>
<accession>A0A4Z2F3J6</accession>
<dbReference type="EMBL" id="SRLO01001803">
    <property type="protein sequence ID" value="TNN35254.1"/>
    <property type="molecule type" value="Genomic_DNA"/>
</dbReference>
<protein>
    <submittedName>
        <fullName evidence="4">Mucin-5AC</fullName>
    </submittedName>
</protein>
<dbReference type="GO" id="GO:0031012">
    <property type="term" value="C:extracellular matrix"/>
    <property type="evidence" value="ECO:0007669"/>
    <property type="project" value="TreeGrafter"/>
</dbReference>
<dbReference type="Proteomes" id="UP000314294">
    <property type="component" value="Unassembled WGS sequence"/>
</dbReference>
<dbReference type="Gene3D" id="2.10.25.10">
    <property type="entry name" value="Laminin"/>
    <property type="match status" value="1"/>
</dbReference>
<sequence length="491" mass="53780">MRLSVTLPYIVSGVTVMATPFDISVEAKMGIKLVWNQDDSMEIEIDKKYQNQTCGLCGNFDGVDNDFMKNGAELSVTDYADTYNVNDATETCEEIELSAVQSCGEKKFCDEIFSGPSFSSCQTLDEESFTKACMADMCNSEKNDNSFLCKTISEYSRQCSYIGGKPAQWRNATFCEKPCPYNMVHKESSSSCPDSCSTPQASQTCNSHDKEGCHCPDGMIFDDISNPGCVAVDKCPCVHNNNVYKSGESYSSSCRTCDGLYTVLVDLVKCGLDDRRTCLRAVTLSLYNSSVVIKIQATGQIYVNQILSQLPLFTPVVRAFSPSSFYIAIQPKMGIQVMIQMSPVMQIFLSADPSLKGTISGLCGNFNNKISDDFRVNSGLVEGTALAFANTWKTRASCPDITAQFGHPCQQSISKDNYAKFWCSKVMDPQGVFAPCHSVISPNVFHDNCMYDSCNCLKAEDCMCAAVSSYVFACSMAGIHITGWRSAACGK</sequence>
<evidence type="ECO:0000256" key="1">
    <source>
        <dbReference type="ARBA" id="ARBA00023157"/>
    </source>
</evidence>
<dbReference type="InterPro" id="IPR001846">
    <property type="entry name" value="VWF_type-D"/>
</dbReference>
<dbReference type="SMART" id="SM00832">
    <property type="entry name" value="C8"/>
    <property type="match status" value="2"/>
</dbReference>
<proteinExistence type="predicted"/>
<evidence type="ECO:0000313" key="5">
    <source>
        <dbReference type="Proteomes" id="UP000314294"/>
    </source>
</evidence>
<dbReference type="SUPFAM" id="SSF57567">
    <property type="entry name" value="Serine protease inhibitors"/>
    <property type="match status" value="1"/>
</dbReference>
<dbReference type="Pfam" id="PF00094">
    <property type="entry name" value="VWD"/>
    <property type="match status" value="2"/>
</dbReference>
<keyword evidence="1" id="KW-1015">Disulfide bond</keyword>
<dbReference type="Pfam" id="PF08742">
    <property type="entry name" value="C8"/>
    <property type="match status" value="2"/>
</dbReference>